<dbReference type="OrthoDB" id="9815459at2"/>
<reference evidence="12 13" key="1">
    <citation type="journal article" date="2019" name="Int. J. Syst. Evol. Microbiol.">
        <title>Capsulimonas corticalis gen. nov., sp. nov., an aerobic capsulated bacterium, of a novel bacterial order, Capsulimonadales ord. nov., of the class Armatimonadia of the phylum Armatimonadetes.</title>
        <authorList>
            <person name="Li J."/>
            <person name="Kudo C."/>
            <person name="Tonouchi A."/>
        </authorList>
    </citation>
    <scope>NUCLEOTIDE SEQUENCE [LARGE SCALE GENOMIC DNA]</scope>
    <source>
        <strain evidence="12 13">AX-7</strain>
    </source>
</reference>
<comment type="subunit">
    <text evidence="10">The RNAP catalytic core consists of 2 alpha, 1 beta, 1 beta' and 1 omega subunit. When a sigma factor is associated with the core the holoenzyme is formed, which can initiate transcription.</text>
</comment>
<dbReference type="GO" id="GO:0003677">
    <property type="term" value="F:DNA binding"/>
    <property type="evidence" value="ECO:0007669"/>
    <property type="project" value="UniProtKB-UniRule"/>
</dbReference>
<evidence type="ECO:0000313" key="12">
    <source>
        <dbReference type="EMBL" id="BDI30928.1"/>
    </source>
</evidence>
<dbReference type="GO" id="GO:0003899">
    <property type="term" value="F:DNA-directed RNA polymerase activity"/>
    <property type="evidence" value="ECO:0007669"/>
    <property type="project" value="UniProtKB-UniRule"/>
</dbReference>
<evidence type="ECO:0000256" key="1">
    <source>
        <dbReference type="ARBA" id="ARBA00006711"/>
    </source>
</evidence>
<name>A0A402CSX3_9BACT</name>
<evidence type="ECO:0000256" key="9">
    <source>
        <dbReference type="ARBA" id="ARBA00048552"/>
    </source>
</evidence>
<dbReference type="AlphaFoldDB" id="A0A402CSX3"/>
<dbReference type="InterPro" id="IPR036161">
    <property type="entry name" value="RPB6/omega-like_sf"/>
</dbReference>
<feature type="compositionally biased region" description="Low complexity" evidence="11">
    <location>
        <begin position="82"/>
        <end position="100"/>
    </location>
</feature>
<evidence type="ECO:0000256" key="7">
    <source>
        <dbReference type="ARBA" id="ARBA00023163"/>
    </source>
</evidence>
<evidence type="ECO:0000256" key="6">
    <source>
        <dbReference type="ARBA" id="ARBA00022695"/>
    </source>
</evidence>
<evidence type="ECO:0000256" key="4">
    <source>
        <dbReference type="ARBA" id="ARBA00022478"/>
    </source>
</evidence>
<dbReference type="Pfam" id="PF01192">
    <property type="entry name" value="RNA_pol_Rpb6"/>
    <property type="match status" value="1"/>
</dbReference>
<keyword evidence="7 10" id="KW-0804">Transcription</keyword>
<evidence type="ECO:0000256" key="8">
    <source>
        <dbReference type="ARBA" id="ARBA00029924"/>
    </source>
</evidence>
<dbReference type="Gene3D" id="3.90.940.10">
    <property type="match status" value="1"/>
</dbReference>
<feature type="compositionally biased region" description="Acidic residues" evidence="11">
    <location>
        <begin position="101"/>
        <end position="110"/>
    </location>
</feature>
<organism evidence="12 13">
    <name type="scientific">Capsulimonas corticalis</name>
    <dbReference type="NCBI Taxonomy" id="2219043"/>
    <lineage>
        <taxon>Bacteria</taxon>
        <taxon>Bacillati</taxon>
        <taxon>Armatimonadota</taxon>
        <taxon>Armatimonadia</taxon>
        <taxon>Capsulimonadales</taxon>
        <taxon>Capsulimonadaceae</taxon>
        <taxon>Capsulimonas</taxon>
    </lineage>
</organism>
<evidence type="ECO:0000256" key="11">
    <source>
        <dbReference type="SAM" id="MobiDB-lite"/>
    </source>
</evidence>
<evidence type="ECO:0000256" key="3">
    <source>
        <dbReference type="ARBA" id="ARBA00013725"/>
    </source>
</evidence>
<dbReference type="InterPro" id="IPR006110">
    <property type="entry name" value="Pol_omega/Rpo6/RPB6"/>
</dbReference>
<dbReference type="RefSeq" id="WP_119320493.1">
    <property type="nucleotide sequence ID" value="NZ_AP025739.1"/>
</dbReference>
<dbReference type="PANTHER" id="PTHR34476:SF1">
    <property type="entry name" value="DNA-DIRECTED RNA POLYMERASE SUBUNIT OMEGA"/>
    <property type="match status" value="1"/>
</dbReference>
<evidence type="ECO:0000256" key="5">
    <source>
        <dbReference type="ARBA" id="ARBA00022679"/>
    </source>
</evidence>
<dbReference type="Proteomes" id="UP000287394">
    <property type="component" value="Chromosome"/>
</dbReference>
<accession>A0A402CSX3</accession>
<keyword evidence="13" id="KW-1185">Reference proteome</keyword>
<protein>
    <recommendedName>
        <fullName evidence="3 10">DNA-directed RNA polymerase subunit omega</fullName>
        <shortName evidence="10">RNAP omega subunit</shortName>
        <ecNumber evidence="2 10">2.7.7.6</ecNumber>
    </recommendedName>
    <alternativeName>
        <fullName evidence="10">RNA polymerase omega subunit</fullName>
    </alternativeName>
    <alternativeName>
        <fullName evidence="8 10">Transcriptase subunit omega</fullName>
    </alternativeName>
</protein>
<gene>
    <name evidence="10" type="primary">rpoZ</name>
    <name evidence="12" type="ORF">CCAX7_29790</name>
</gene>
<comment type="catalytic activity">
    <reaction evidence="9 10">
        <text>RNA(n) + a ribonucleoside 5'-triphosphate = RNA(n+1) + diphosphate</text>
        <dbReference type="Rhea" id="RHEA:21248"/>
        <dbReference type="Rhea" id="RHEA-COMP:14527"/>
        <dbReference type="Rhea" id="RHEA-COMP:17342"/>
        <dbReference type="ChEBI" id="CHEBI:33019"/>
        <dbReference type="ChEBI" id="CHEBI:61557"/>
        <dbReference type="ChEBI" id="CHEBI:140395"/>
        <dbReference type="EC" id="2.7.7.6"/>
    </reaction>
</comment>
<dbReference type="NCBIfam" id="TIGR00690">
    <property type="entry name" value="rpoZ"/>
    <property type="match status" value="1"/>
</dbReference>
<dbReference type="GO" id="GO:0006351">
    <property type="term" value="P:DNA-templated transcription"/>
    <property type="evidence" value="ECO:0007669"/>
    <property type="project" value="UniProtKB-UniRule"/>
</dbReference>
<dbReference type="GO" id="GO:0000428">
    <property type="term" value="C:DNA-directed RNA polymerase complex"/>
    <property type="evidence" value="ECO:0007669"/>
    <property type="project" value="UniProtKB-KW"/>
</dbReference>
<comment type="function">
    <text evidence="10">Promotes RNA polymerase assembly. Latches the N- and C-terminal regions of the beta' subunit thereby facilitating its interaction with the beta and alpha subunits.</text>
</comment>
<evidence type="ECO:0000313" key="13">
    <source>
        <dbReference type="Proteomes" id="UP000287394"/>
    </source>
</evidence>
<dbReference type="InterPro" id="IPR003716">
    <property type="entry name" value="DNA-dir_RNA_pol_omega"/>
</dbReference>
<dbReference type="PANTHER" id="PTHR34476">
    <property type="entry name" value="DNA-DIRECTED RNA POLYMERASE SUBUNIT OMEGA"/>
    <property type="match status" value="1"/>
</dbReference>
<proteinExistence type="inferred from homology"/>
<comment type="similarity">
    <text evidence="1 10">Belongs to the RNA polymerase subunit omega family.</text>
</comment>
<dbReference type="EMBL" id="AP025739">
    <property type="protein sequence ID" value="BDI30928.1"/>
    <property type="molecule type" value="Genomic_DNA"/>
</dbReference>
<evidence type="ECO:0000256" key="10">
    <source>
        <dbReference type="HAMAP-Rule" id="MF_00366"/>
    </source>
</evidence>
<feature type="region of interest" description="Disordered" evidence="11">
    <location>
        <begin position="64"/>
        <end position="110"/>
    </location>
</feature>
<dbReference type="SUPFAM" id="SSF63562">
    <property type="entry name" value="RPB6/omega subunit-like"/>
    <property type="match status" value="1"/>
</dbReference>
<sequence length="110" mass="11051">MIYPSADTIEDMVGSRYSLVVIAAKRAKQIKEGAPILIETASTNPLTIALEEIAAGKVTASAAELTPTPKAGDPEGQLIPQGVADSGASANAVAATGEEAGANDEDITTA</sequence>
<evidence type="ECO:0000256" key="2">
    <source>
        <dbReference type="ARBA" id="ARBA00012418"/>
    </source>
</evidence>
<dbReference type="HAMAP" id="MF_00366">
    <property type="entry name" value="RNApol_bact_RpoZ"/>
    <property type="match status" value="1"/>
</dbReference>
<dbReference type="SMART" id="SM01409">
    <property type="entry name" value="RNA_pol_Rpb6"/>
    <property type="match status" value="1"/>
</dbReference>
<keyword evidence="5 10" id="KW-0808">Transferase</keyword>
<dbReference type="EC" id="2.7.7.6" evidence="2 10"/>
<dbReference type="KEGG" id="ccot:CCAX7_29790"/>
<keyword evidence="6 10" id="KW-0548">Nucleotidyltransferase</keyword>
<keyword evidence="4 10" id="KW-0240">DNA-directed RNA polymerase</keyword>